<accession>A0A9P5YMK7</accession>
<dbReference type="OrthoDB" id="2891292at2759"/>
<sequence>MGFSRQGVWLIGYCGPMGYGLQIPTHQAGGSIYLWVIRGYGLSGVWVMRGSTVISMCSSLKSLQLSTSRRGSMHSTSSCPPRLGLQLHERSLDQCCRPLLPRFHPSLPRHHPSPRHHSLSRHCCRPSPHLLPCPSLLQMILYCPLLNPPISLLPHPLLTILLLLSCHSSHLRLDQLRWRITLC</sequence>
<organism evidence="1 2">
    <name type="scientific">Pholiota conissans</name>
    <dbReference type="NCBI Taxonomy" id="109636"/>
    <lineage>
        <taxon>Eukaryota</taxon>
        <taxon>Fungi</taxon>
        <taxon>Dikarya</taxon>
        <taxon>Basidiomycota</taxon>
        <taxon>Agaricomycotina</taxon>
        <taxon>Agaricomycetes</taxon>
        <taxon>Agaricomycetidae</taxon>
        <taxon>Agaricales</taxon>
        <taxon>Agaricineae</taxon>
        <taxon>Strophariaceae</taxon>
        <taxon>Pholiota</taxon>
    </lineage>
</organism>
<comment type="caution">
    <text evidence="1">The sequence shown here is derived from an EMBL/GenBank/DDBJ whole genome shotgun (WGS) entry which is preliminary data.</text>
</comment>
<gene>
    <name evidence="1" type="ORF">BDN70DRAFT_976852</name>
</gene>
<proteinExistence type="predicted"/>
<keyword evidence="2" id="KW-1185">Reference proteome</keyword>
<name>A0A9P5YMK7_9AGAR</name>
<dbReference type="EMBL" id="MU155699">
    <property type="protein sequence ID" value="KAF9471375.1"/>
    <property type="molecule type" value="Genomic_DNA"/>
</dbReference>
<protein>
    <submittedName>
        <fullName evidence="1">Uncharacterized protein</fullName>
    </submittedName>
</protein>
<dbReference type="AlphaFoldDB" id="A0A9P5YMK7"/>
<reference evidence="1" key="1">
    <citation type="submission" date="2020-11" db="EMBL/GenBank/DDBJ databases">
        <authorList>
            <consortium name="DOE Joint Genome Institute"/>
            <person name="Ahrendt S."/>
            <person name="Riley R."/>
            <person name="Andreopoulos W."/>
            <person name="Labutti K."/>
            <person name="Pangilinan J."/>
            <person name="Ruiz-Duenas F.J."/>
            <person name="Barrasa J.M."/>
            <person name="Sanchez-Garcia M."/>
            <person name="Camarero S."/>
            <person name="Miyauchi S."/>
            <person name="Serrano A."/>
            <person name="Linde D."/>
            <person name="Babiker R."/>
            <person name="Drula E."/>
            <person name="Ayuso-Fernandez I."/>
            <person name="Pacheco R."/>
            <person name="Padilla G."/>
            <person name="Ferreira P."/>
            <person name="Barriuso J."/>
            <person name="Kellner H."/>
            <person name="Castanera R."/>
            <person name="Alfaro M."/>
            <person name="Ramirez L."/>
            <person name="Pisabarro A.G."/>
            <person name="Kuo A."/>
            <person name="Tritt A."/>
            <person name="Lipzen A."/>
            <person name="He G."/>
            <person name="Yan M."/>
            <person name="Ng V."/>
            <person name="Cullen D."/>
            <person name="Martin F."/>
            <person name="Rosso M.-N."/>
            <person name="Henrissat B."/>
            <person name="Hibbett D."/>
            <person name="Martinez A.T."/>
            <person name="Grigoriev I.V."/>
        </authorList>
    </citation>
    <scope>NUCLEOTIDE SEQUENCE</scope>
    <source>
        <strain evidence="1">CIRM-BRFM 674</strain>
    </source>
</reference>
<evidence type="ECO:0000313" key="2">
    <source>
        <dbReference type="Proteomes" id="UP000807469"/>
    </source>
</evidence>
<evidence type="ECO:0000313" key="1">
    <source>
        <dbReference type="EMBL" id="KAF9471375.1"/>
    </source>
</evidence>
<dbReference type="Proteomes" id="UP000807469">
    <property type="component" value="Unassembled WGS sequence"/>
</dbReference>